<dbReference type="OrthoDB" id="1721692at2759"/>
<dbReference type="InterPro" id="IPR042160">
    <property type="entry name" value="HD-Zip_IV"/>
</dbReference>
<feature type="domain" description="HD-Zip IV C-terminal" evidence="1">
    <location>
        <begin position="58"/>
        <end position="105"/>
    </location>
</feature>
<feature type="domain" description="HD-Zip IV C-terminal" evidence="1">
    <location>
        <begin position="2"/>
        <end position="55"/>
    </location>
</feature>
<gene>
    <name evidence="2" type="ORF">MERR_LOCUS11338</name>
    <name evidence="3" type="ORF">MERR_LOCUS39404</name>
</gene>
<dbReference type="Proteomes" id="UP000467841">
    <property type="component" value="Unassembled WGS sequence"/>
</dbReference>
<reference evidence="2 4" key="1">
    <citation type="submission" date="2020-01" db="EMBL/GenBank/DDBJ databases">
        <authorList>
            <person name="Mishra B."/>
        </authorList>
    </citation>
    <scope>NUCLEOTIDE SEQUENCE [LARGE SCALE GENOMIC DNA]</scope>
</reference>
<organism evidence="2 4">
    <name type="scientific">Microthlaspi erraticum</name>
    <dbReference type="NCBI Taxonomy" id="1685480"/>
    <lineage>
        <taxon>Eukaryota</taxon>
        <taxon>Viridiplantae</taxon>
        <taxon>Streptophyta</taxon>
        <taxon>Embryophyta</taxon>
        <taxon>Tracheophyta</taxon>
        <taxon>Spermatophyta</taxon>
        <taxon>Magnoliopsida</taxon>
        <taxon>eudicotyledons</taxon>
        <taxon>Gunneridae</taxon>
        <taxon>Pentapetalae</taxon>
        <taxon>rosids</taxon>
        <taxon>malvids</taxon>
        <taxon>Brassicales</taxon>
        <taxon>Brassicaceae</taxon>
        <taxon>Coluteocarpeae</taxon>
        <taxon>Microthlaspi</taxon>
    </lineage>
</organism>
<dbReference type="PANTHER" id="PTHR45654">
    <property type="entry name" value="HOMEOBOX-LEUCINE ZIPPER PROTEIN MERISTEM L1"/>
    <property type="match status" value="1"/>
</dbReference>
<evidence type="ECO:0000313" key="2">
    <source>
        <dbReference type="EMBL" id="CAA7024103.1"/>
    </source>
</evidence>
<evidence type="ECO:0000313" key="3">
    <source>
        <dbReference type="EMBL" id="CAA7052169.1"/>
    </source>
</evidence>
<evidence type="ECO:0000259" key="1">
    <source>
        <dbReference type="Pfam" id="PF25797"/>
    </source>
</evidence>
<sequence>MRKTCEPGQPTGVVLCAVSTTWLPFSHLQVFNLLHDQLHQVMFNGNSPHEVAHIAIELMLQESCIDNSGSLIVYSSVGVDSIQHATNGEDPSTILILPLGFSVVP</sequence>
<dbReference type="EMBL" id="CACVBM020000865">
    <property type="protein sequence ID" value="CAA7024103.1"/>
    <property type="molecule type" value="Genomic_DNA"/>
</dbReference>
<protein>
    <recommendedName>
        <fullName evidence="1">HD-Zip IV C-terminal domain-containing protein</fullName>
    </recommendedName>
</protein>
<dbReference type="Pfam" id="PF25797">
    <property type="entry name" value="PDF2_C"/>
    <property type="match status" value="2"/>
</dbReference>
<dbReference type="AlphaFoldDB" id="A0A6D2I7I4"/>
<evidence type="ECO:0000313" key="4">
    <source>
        <dbReference type="Proteomes" id="UP000467841"/>
    </source>
</evidence>
<name>A0A6D2I7I4_9BRAS</name>
<dbReference type="InterPro" id="IPR057993">
    <property type="entry name" value="HD-Zip_IV_C"/>
</dbReference>
<accession>A0A6D2I7I4</accession>
<proteinExistence type="predicted"/>
<dbReference type="EMBL" id="CACVBM020001496">
    <property type="protein sequence ID" value="CAA7052169.1"/>
    <property type="molecule type" value="Genomic_DNA"/>
</dbReference>
<dbReference type="PANTHER" id="PTHR45654:SF11">
    <property type="entry name" value="HOMEOBOX-LEUCINE ZIPPER PROTEIN HDG5"/>
    <property type="match status" value="1"/>
</dbReference>
<keyword evidence="4" id="KW-1185">Reference proteome</keyword>